<name>A0AAN7LQQ9_TRANT</name>
<dbReference type="PANTHER" id="PTHR44375:SF6">
    <property type="entry name" value="F28J7.36 PROTEIN"/>
    <property type="match status" value="1"/>
</dbReference>
<evidence type="ECO:0000313" key="1">
    <source>
        <dbReference type="EMBL" id="KAK4785575.1"/>
    </source>
</evidence>
<dbReference type="AlphaFoldDB" id="A0AAN7LQQ9"/>
<dbReference type="PANTHER" id="PTHR44375">
    <property type="entry name" value="BETA-KETOACYL-ACP REDUCTASE-LIKE PROTEIN-RELATED"/>
    <property type="match status" value="1"/>
</dbReference>
<protein>
    <submittedName>
        <fullName evidence="1">Uncharacterized protein</fullName>
    </submittedName>
</protein>
<dbReference type="Proteomes" id="UP001346149">
    <property type="component" value="Unassembled WGS sequence"/>
</dbReference>
<dbReference type="SUPFAM" id="SSF51735">
    <property type="entry name" value="NAD(P)-binding Rossmann-fold domains"/>
    <property type="match status" value="1"/>
</dbReference>
<comment type="caution">
    <text evidence="1">The sequence shown here is derived from an EMBL/GenBank/DDBJ whole genome shotgun (WGS) entry which is preliminary data.</text>
</comment>
<proteinExistence type="predicted"/>
<keyword evidence="2" id="KW-1185">Reference proteome</keyword>
<organism evidence="1 2">
    <name type="scientific">Trapa natans</name>
    <name type="common">Water chestnut</name>
    <dbReference type="NCBI Taxonomy" id="22666"/>
    <lineage>
        <taxon>Eukaryota</taxon>
        <taxon>Viridiplantae</taxon>
        <taxon>Streptophyta</taxon>
        <taxon>Embryophyta</taxon>
        <taxon>Tracheophyta</taxon>
        <taxon>Spermatophyta</taxon>
        <taxon>Magnoliopsida</taxon>
        <taxon>eudicotyledons</taxon>
        <taxon>Gunneridae</taxon>
        <taxon>Pentapetalae</taxon>
        <taxon>rosids</taxon>
        <taxon>malvids</taxon>
        <taxon>Myrtales</taxon>
        <taxon>Lythraceae</taxon>
        <taxon>Trapa</taxon>
    </lineage>
</organism>
<dbReference type="Gene3D" id="3.40.50.720">
    <property type="entry name" value="NAD(P)-binding Rossmann-like Domain"/>
    <property type="match status" value="1"/>
</dbReference>
<dbReference type="InterPro" id="IPR036291">
    <property type="entry name" value="NAD(P)-bd_dom_sf"/>
</dbReference>
<dbReference type="EMBL" id="JAXQNO010000013">
    <property type="protein sequence ID" value="KAK4785575.1"/>
    <property type="molecule type" value="Genomic_DNA"/>
</dbReference>
<reference evidence="1 2" key="1">
    <citation type="journal article" date="2023" name="Hortic Res">
        <title>Pangenome of water caltrop reveals structural variations and asymmetric subgenome divergence after allopolyploidization.</title>
        <authorList>
            <person name="Zhang X."/>
            <person name="Chen Y."/>
            <person name="Wang L."/>
            <person name="Yuan Y."/>
            <person name="Fang M."/>
            <person name="Shi L."/>
            <person name="Lu R."/>
            <person name="Comes H.P."/>
            <person name="Ma Y."/>
            <person name="Chen Y."/>
            <person name="Huang G."/>
            <person name="Zhou Y."/>
            <person name="Zheng Z."/>
            <person name="Qiu Y."/>
        </authorList>
    </citation>
    <scope>NUCLEOTIDE SEQUENCE [LARGE SCALE GENOMIC DNA]</scope>
    <source>
        <strain evidence="1">F231</strain>
    </source>
</reference>
<sequence>MEKMFLNQRMETPGKRVLMTSHGDEISINLALHLAKLGCRLVLMGDERGLRSIIQGRLAVSGDVSGSVEVVGLDMEEEREAAFQEAVDQACNLLGNLDAFLNCYTYEGILLWNLCPEQTPCHL</sequence>
<evidence type="ECO:0000313" key="2">
    <source>
        <dbReference type="Proteomes" id="UP001346149"/>
    </source>
</evidence>
<gene>
    <name evidence="1" type="ORF">SAY86_002264</name>
</gene>
<accession>A0AAN7LQQ9</accession>